<dbReference type="InterPro" id="IPR019012">
    <property type="entry name" value="RNA_cap_Gua-N2-MeTrfase"/>
</dbReference>
<evidence type="ECO:0000256" key="1">
    <source>
        <dbReference type="ARBA" id="ARBA00018517"/>
    </source>
</evidence>
<evidence type="ECO:0000313" key="10">
    <source>
        <dbReference type="Proteomes" id="UP000076798"/>
    </source>
</evidence>
<feature type="region of interest" description="Disordered" evidence="8">
    <location>
        <begin position="250"/>
        <end position="278"/>
    </location>
</feature>
<evidence type="ECO:0000256" key="7">
    <source>
        <dbReference type="ARBA" id="ARBA00049790"/>
    </source>
</evidence>
<dbReference type="SUPFAM" id="SSF53335">
    <property type="entry name" value="S-adenosyl-L-methionine-dependent methyltransferases"/>
    <property type="match status" value="1"/>
</dbReference>
<comment type="catalytic activity">
    <reaction evidence="4">
        <text>a 5'-end (N(7)-methyl 5'-triphosphoguanosine)-ribonucleoside in snoRNA + S-adenosyl-L-methionine = a 5'-end (N(2),N(7)-dimethyl 5'-triphosphoguanosine)-ribonucleoside in snoRNA + S-adenosyl-L-homocysteine + H(+)</text>
        <dbReference type="Rhea" id="RHEA:78475"/>
        <dbReference type="Rhea" id="RHEA-COMP:19086"/>
        <dbReference type="Rhea" id="RHEA-COMP:19088"/>
        <dbReference type="ChEBI" id="CHEBI:15378"/>
        <dbReference type="ChEBI" id="CHEBI:57856"/>
        <dbReference type="ChEBI" id="CHEBI:59789"/>
        <dbReference type="ChEBI" id="CHEBI:156461"/>
        <dbReference type="ChEBI" id="CHEBI:172880"/>
    </reaction>
    <physiologicalReaction direction="left-to-right" evidence="4">
        <dbReference type="Rhea" id="RHEA:78476"/>
    </physiologicalReaction>
</comment>
<dbReference type="STRING" id="1314776.A0A166BXS3"/>
<dbReference type="PANTHER" id="PTHR14741:SF32">
    <property type="entry name" value="TRIMETHYLGUANOSINE SYNTHASE"/>
    <property type="match status" value="1"/>
</dbReference>
<dbReference type="PANTHER" id="PTHR14741">
    <property type="entry name" value="S-ADENOSYLMETHIONINE-DEPENDENT METHYLTRANSFERASE RELATED"/>
    <property type="match status" value="1"/>
</dbReference>
<gene>
    <name evidence="9" type="ORF">SISSUDRAFT_1071372</name>
</gene>
<proteinExistence type="inferred from homology"/>
<protein>
    <recommendedName>
        <fullName evidence="1">Trimethylguanosine synthase</fullName>
    </recommendedName>
    <alternativeName>
        <fullName evidence="7">Cap-specific guanine-N(2) methyltransferase</fullName>
    </alternativeName>
</protein>
<dbReference type="OrthoDB" id="194443at2759"/>
<dbReference type="CDD" id="cd02440">
    <property type="entry name" value="AdoMet_MTases"/>
    <property type="match status" value="1"/>
</dbReference>
<dbReference type="InterPro" id="IPR029063">
    <property type="entry name" value="SAM-dependent_MTases_sf"/>
</dbReference>
<comment type="similarity">
    <text evidence="2">Belongs to the methyltransferase superfamily. Trimethylguanosine synthase family.</text>
</comment>
<evidence type="ECO:0000256" key="6">
    <source>
        <dbReference type="ARBA" id="ARBA00049075"/>
    </source>
</evidence>
<dbReference type="GO" id="GO:0005634">
    <property type="term" value="C:nucleus"/>
    <property type="evidence" value="ECO:0007669"/>
    <property type="project" value="TreeGrafter"/>
</dbReference>
<dbReference type="Proteomes" id="UP000076798">
    <property type="component" value="Unassembled WGS sequence"/>
</dbReference>
<evidence type="ECO:0000256" key="8">
    <source>
        <dbReference type="SAM" id="MobiDB-lite"/>
    </source>
</evidence>
<keyword evidence="10" id="KW-1185">Reference proteome</keyword>
<feature type="compositionally biased region" description="Polar residues" evidence="8">
    <location>
        <begin position="183"/>
        <end position="193"/>
    </location>
</feature>
<feature type="region of interest" description="Disordered" evidence="8">
    <location>
        <begin position="181"/>
        <end position="207"/>
    </location>
</feature>
<comment type="catalytic activity">
    <reaction evidence="6">
        <text>a 5'-end (N(7)-methyl 5'-triphosphoguanosine)-ribonucleoside in snRNA + S-adenosyl-L-methionine = a 5'-end (N(2),N(7)-dimethyl 5'-triphosphoguanosine)-ribonucleoside in snRNA + S-adenosyl-L-homocysteine + H(+)</text>
        <dbReference type="Rhea" id="RHEA:78471"/>
        <dbReference type="Rhea" id="RHEA-COMP:19085"/>
        <dbReference type="Rhea" id="RHEA-COMP:19087"/>
        <dbReference type="ChEBI" id="CHEBI:15378"/>
        <dbReference type="ChEBI" id="CHEBI:57856"/>
        <dbReference type="ChEBI" id="CHEBI:59789"/>
        <dbReference type="ChEBI" id="CHEBI:156461"/>
        <dbReference type="ChEBI" id="CHEBI:172880"/>
    </reaction>
    <physiologicalReaction direction="left-to-right" evidence="6">
        <dbReference type="Rhea" id="RHEA:78472"/>
    </physiologicalReaction>
</comment>
<comment type="catalytic activity">
    <reaction evidence="3">
        <text>a 5'-end (N(2),N(7)-dimethyl 5'-triphosphoguanosine)-ribonucleoside in snoRNA + S-adenosyl-L-methionine = a 5'-end (N(2),N(2),N(7)-trimethyl 5'-triphosphoguanosine)-ribonucleoside in snoRNA + S-adenosyl-L-homocysteine + H(+)</text>
        <dbReference type="Rhea" id="RHEA:78507"/>
        <dbReference type="Rhea" id="RHEA-COMP:19088"/>
        <dbReference type="Rhea" id="RHEA-COMP:19090"/>
        <dbReference type="ChEBI" id="CHEBI:15378"/>
        <dbReference type="ChEBI" id="CHEBI:57856"/>
        <dbReference type="ChEBI" id="CHEBI:59789"/>
        <dbReference type="ChEBI" id="CHEBI:167623"/>
        <dbReference type="ChEBI" id="CHEBI:172880"/>
    </reaction>
    <physiologicalReaction direction="left-to-right" evidence="3">
        <dbReference type="Rhea" id="RHEA:78508"/>
    </physiologicalReaction>
</comment>
<keyword evidence="9" id="KW-0489">Methyltransferase</keyword>
<name>A0A166BXS3_9AGAM</name>
<dbReference type="Gene3D" id="3.40.50.150">
    <property type="entry name" value="Vaccinia Virus protein VP39"/>
    <property type="match status" value="1"/>
</dbReference>
<reference evidence="9 10" key="1">
    <citation type="journal article" date="2016" name="Mol. Biol. Evol.">
        <title>Comparative Genomics of Early-Diverging Mushroom-Forming Fungi Provides Insights into the Origins of Lignocellulose Decay Capabilities.</title>
        <authorList>
            <person name="Nagy L.G."/>
            <person name="Riley R."/>
            <person name="Tritt A."/>
            <person name="Adam C."/>
            <person name="Daum C."/>
            <person name="Floudas D."/>
            <person name="Sun H."/>
            <person name="Yadav J.S."/>
            <person name="Pangilinan J."/>
            <person name="Larsson K.H."/>
            <person name="Matsuura K."/>
            <person name="Barry K."/>
            <person name="Labutti K."/>
            <person name="Kuo R."/>
            <person name="Ohm R.A."/>
            <person name="Bhattacharya S.S."/>
            <person name="Shirouzu T."/>
            <person name="Yoshinaga Y."/>
            <person name="Martin F.M."/>
            <person name="Grigoriev I.V."/>
            <person name="Hibbett D.S."/>
        </authorList>
    </citation>
    <scope>NUCLEOTIDE SEQUENCE [LARGE SCALE GENOMIC DNA]</scope>
    <source>
        <strain evidence="9 10">HHB10207 ss-3</strain>
    </source>
</reference>
<dbReference type="AlphaFoldDB" id="A0A166BXS3"/>
<evidence type="ECO:0000256" key="5">
    <source>
        <dbReference type="ARBA" id="ARBA00048763"/>
    </source>
</evidence>
<evidence type="ECO:0000256" key="3">
    <source>
        <dbReference type="ARBA" id="ARBA00047418"/>
    </source>
</evidence>
<keyword evidence="9" id="KW-0808">Transferase</keyword>
<evidence type="ECO:0000256" key="2">
    <source>
        <dbReference type="ARBA" id="ARBA00025783"/>
    </source>
</evidence>
<feature type="compositionally biased region" description="Low complexity" evidence="8">
    <location>
        <begin position="263"/>
        <end position="275"/>
    </location>
</feature>
<sequence length="312" mass="34264">MYDASDLVTRYTNEAHVPEHLKKYFAQRYRYFSLYDQGCLLDEEGWYSVTPEALAQQIAERCRCDTILDAFCGVGGNAIAFAQTCERVIAMDISPIRLALARHNAAIYGVEDRIEFILGDYVSFAKSLTTPEEDGSNSQPRRKIDVVFLSPPWGGPSYLTSRVGTNTNRAVSSSNALVLSSSPIKGTNDSTHASLPGTGSEPEESHPSYNLAALLPIPGAELFTLTRRITPNIAFFLPKNVDLKEISELVQSSGSTTPESEPDPATSASSPTPNSTKREMIEIEEEWMGSKLKALTCYFGGLVEGQSDIYPW</sequence>
<accession>A0A166BXS3</accession>
<organism evidence="9 10">
    <name type="scientific">Sistotremastrum suecicum HHB10207 ss-3</name>
    <dbReference type="NCBI Taxonomy" id="1314776"/>
    <lineage>
        <taxon>Eukaryota</taxon>
        <taxon>Fungi</taxon>
        <taxon>Dikarya</taxon>
        <taxon>Basidiomycota</taxon>
        <taxon>Agaricomycotina</taxon>
        <taxon>Agaricomycetes</taxon>
        <taxon>Sistotremastrales</taxon>
        <taxon>Sistotremastraceae</taxon>
        <taxon>Sistotremastrum</taxon>
    </lineage>
</organism>
<dbReference type="EMBL" id="KV428097">
    <property type="protein sequence ID" value="KZT36864.1"/>
    <property type="molecule type" value="Genomic_DNA"/>
</dbReference>
<dbReference type="GO" id="GO:0071164">
    <property type="term" value="F:RNA cap trimethylguanosine synthase activity"/>
    <property type="evidence" value="ECO:0007669"/>
    <property type="project" value="TreeGrafter"/>
</dbReference>
<evidence type="ECO:0000256" key="4">
    <source>
        <dbReference type="ARBA" id="ARBA00048740"/>
    </source>
</evidence>
<dbReference type="Pfam" id="PF09445">
    <property type="entry name" value="Methyltransf_15"/>
    <property type="match status" value="2"/>
</dbReference>
<comment type="catalytic activity">
    <reaction evidence="5">
        <text>a 5'-end (N(2),N(7)-dimethyl 5'-triphosphoguanosine)-ribonucleoside in snRNA + S-adenosyl-L-methionine = a 5'-end (N(2),N(2),N(7)-trimethyl 5'-triphosphoguanosine)-ribonucleoside in snRNA + S-adenosyl-L-homocysteine + H(+)</text>
        <dbReference type="Rhea" id="RHEA:78479"/>
        <dbReference type="Rhea" id="RHEA-COMP:19087"/>
        <dbReference type="Rhea" id="RHEA-COMP:19089"/>
        <dbReference type="ChEBI" id="CHEBI:15378"/>
        <dbReference type="ChEBI" id="CHEBI:57856"/>
        <dbReference type="ChEBI" id="CHEBI:59789"/>
        <dbReference type="ChEBI" id="CHEBI:167623"/>
        <dbReference type="ChEBI" id="CHEBI:172880"/>
    </reaction>
    <physiologicalReaction direction="left-to-right" evidence="5">
        <dbReference type="Rhea" id="RHEA:78480"/>
    </physiologicalReaction>
</comment>
<evidence type="ECO:0000313" key="9">
    <source>
        <dbReference type="EMBL" id="KZT36864.1"/>
    </source>
</evidence>